<dbReference type="Pfam" id="PF05593">
    <property type="entry name" value="RHS_repeat"/>
    <property type="match status" value="1"/>
</dbReference>
<dbReference type="EMBL" id="VNJK01000001">
    <property type="protein sequence ID" value="TVX92185.1"/>
    <property type="molecule type" value="Genomic_DNA"/>
</dbReference>
<reference evidence="1 2" key="1">
    <citation type="submission" date="2019-07" db="EMBL/GenBank/DDBJ databases">
        <authorList>
            <person name="Kim J."/>
        </authorList>
    </citation>
    <scope>NUCLEOTIDE SEQUENCE [LARGE SCALE GENOMIC DNA]</scope>
    <source>
        <strain evidence="1 2">N4</strain>
    </source>
</reference>
<name>A0A559IX25_9BACL</name>
<protein>
    <submittedName>
        <fullName evidence="1">RHS repeat protein</fullName>
    </submittedName>
</protein>
<proteinExistence type="predicted"/>
<evidence type="ECO:0000313" key="2">
    <source>
        <dbReference type="Proteomes" id="UP000318102"/>
    </source>
</evidence>
<dbReference type="AlphaFoldDB" id="A0A559IX25"/>
<gene>
    <name evidence="1" type="ORF">FPZ44_03405</name>
</gene>
<dbReference type="Gene3D" id="2.60.120.40">
    <property type="match status" value="1"/>
</dbReference>
<dbReference type="InterPro" id="IPR031325">
    <property type="entry name" value="RHS_repeat"/>
</dbReference>
<organism evidence="1 2">
    <name type="scientific">Paenibacillus agilis</name>
    <dbReference type="NCBI Taxonomy" id="3020863"/>
    <lineage>
        <taxon>Bacteria</taxon>
        <taxon>Bacillati</taxon>
        <taxon>Bacillota</taxon>
        <taxon>Bacilli</taxon>
        <taxon>Bacillales</taxon>
        <taxon>Paenibacillaceae</taxon>
        <taxon>Paenibacillus</taxon>
    </lineage>
</organism>
<dbReference type="Gene3D" id="2.180.10.10">
    <property type="entry name" value="RHS repeat-associated core"/>
    <property type="match status" value="1"/>
</dbReference>
<dbReference type="RefSeq" id="WP_144987402.1">
    <property type="nucleotide sequence ID" value="NZ_VNJK01000001.1"/>
</dbReference>
<keyword evidence="2" id="KW-1185">Reference proteome</keyword>
<dbReference type="Proteomes" id="UP000318102">
    <property type="component" value="Unassembled WGS sequence"/>
</dbReference>
<dbReference type="InterPro" id="IPR008983">
    <property type="entry name" value="Tumour_necrosis_fac-like_dom"/>
</dbReference>
<sequence>MTKQVKKYLFAVVLFIAVISVTTLTYRVTWSAASTEKNVYRASTDYSTIQGDNNWYYQEWDGSTYTNLAWDNSKKLWQGKNKHATIAANIHHPDHVDIVRKWVAPKSGIVHISGQVAKSNPTCGDGVKAIIRKNNKLIWSTAIGYDDKVGVSASYTTNVATGDALYFIVNQQQENSCDGTFWDPTITYDEKPLKYTASEGYSSIQGQNNWYYEEQDKDKFYPMTWIKKENLWRGSTEFSMIGHHWQHPEARDSVRTWAAPTSGVVQITGKLAKENISCGNGVIATIYKNDNAIWSTPIVFDDKVGFQIKQHITVRTDDRLRFVISQNGENSCDGTIFNPTITYDAQPIKYTASEGYSPIQGQNNWYYEERDKDKFYPMTWIKAETLWRGNAEYSMIGHHWQHPEARDSVRTWLAPTSGVVRITGPLVKDNVVCGNGVIAKIYKNDKVVWTTPVLFDDKVGYNIQHDLSVRADDRIRFVTSQNGENSCDGTTFNPTITYLDPKQPLSYSSRVNFGSAQGQSNWYYQELNGLDYVDMTFDAKKQEWKGAREFSTLTFNMYHPDPSAAVRKWVAPKSGTVRLTGNPVKGHISCGNGVETMIYKGKTKLWGTKLAANDDKGTAYNMTTPVSQGQALYFVVNAGENIDCDSTFWDAQIEYTTTSNMSDYAYDGANRLETITLPSGQVVHYYYDANGNLIQRRKG</sequence>
<evidence type="ECO:0000313" key="1">
    <source>
        <dbReference type="EMBL" id="TVX92185.1"/>
    </source>
</evidence>
<dbReference type="OrthoDB" id="3333873at2"/>
<accession>A0A559IX25</accession>
<dbReference type="NCBIfam" id="TIGR01643">
    <property type="entry name" value="YD_repeat_2x"/>
    <property type="match status" value="1"/>
</dbReference>
<dbReference type="InterPro" id="IPR006530">
    <property type="entry name" value="YD"/>
</dbReference>
<comment type="caution">
    <text evidence="1">The sequence shown here is derived from an EMBL/GenBank/DDBJ whole genome shotgun (WGS) entry which is preliminary data.</text>
</comment>